<keyword evidence="2" id="KW-0732">Signal</keyword>
<proteinExistence type="predicted"/>
<organism evidence="3 4">
    <name type="scientific">Spirulina subsalsa FACHB-351</name>
    <dbReference type="NCBI Taxonomy" id="234711"/>
    <lineage>
        <taxon>Bacteria</taxon>
        <taxon>Bacillati</taxon>
        <taxon>Cyanobacteriota</taxon>
        <taxon>Cyanophyceae</taxon>
        <taxon>Spirulinales</taxon>
        <taxon>Spirulinaceae</taxon>
        <taxon>Spirulina</taxon>
    </lineage>
</organism>
<feature type="chain" id="PRO_5045721372" description="Carboxypeptidase regulatory-like domain-containing protein" evidence="2">
    <location>
        <begin position="26"/>
        <end position="161"/>
    </location>
</feature>
<evidence type="ECO:0000256" key="1">
    <source>
        <dbReference type="SAM" id="Phobius"/>
    </source>
</evidence>
<protein>
    <recommendedName>
        <fullName evidence="5">Carboxypeptidase regulatory-like domain-containing protein</fullName>
    </recommendedName>
</protein>
<evidence type="ECO:0000313" key="4">
    <source>
        <dbReference type="Proteomes" id="UP001526426"/>
    </source>
</evidence>
<evidence type="ECO:0008006" key="5">
    <source>
        <dbReference type="Google" id="ProtNLM"/>
    </source>
</evidence>
<keyword evidence="4" id="KW-1185">Reference proteome</keyword>
<dbReference type="Proteomes" id="UP001526426">
    <property type="component" value="Unassembled WGS sequence"/>
</dbReference>
<accession>A0ABT3LBK4</accession>
<gene>
    <name evidence="3" type="ORF">K4A83_21860</name>
</gene>
<keyword evidence="1" id="KW-0472">Membrane</keyword>
<dbReference type="RefSeq" id="WP_265266828.1">
    <property type="nucleotide sequence ID" value="NZ_JAIHOM010000199.1"/>
</dbReference>
<reference evidence="3 4" key="1">
    <citation type="submission" date="2021-08" db="EMBL/GenBank/DDBJ databases">
        <title>Draft genome sequence of Spirulina subsalsa with high tolerance to salinity and hype-accumulation of phycocyanin.</title>
        <authorList>
            <person name="Pei H."/>
            <person name="Jiang L."/>
        </authorList>
    </citation>
    <scope>NUCLEOTIDE SEQUENCE [LARGE SCALE GENOMIC DNA]</scope>
    <source>
        <strain evidence="3 4">FACHB-351</strain>
    </source>
</reference>
<name>A0ABT3LBK4_9CYAN</name>
<evidence type="ECO:0000313" key="3">
    <source>
        <dbReference type="EMBL" id="MCW6038886.1"/>
    </source>
</evidence>
<keyword evidence="1" id="KW-1133">Transmembrane helix</keyword>
<sequence length="161" mass="18420">MKFKPLFIVLLILISLFSFPTQAFAHSLETFYELQDKTLEIHALFSTEEPFEDADVLVHPPSDSGLETLHAFTDQQGRFRFEPDYNIPGIWSVEIGEDNHWDLLTIPVSTEGIEINAISHLDFHIPHHHVPQFANQLVVVIFALTIGFIAQVVGNPLKRWF</sequence>
<evidence type="ECO:0000256" key="2">
    <source>
        <dbReference type="SAM" id="SignalP"/>
    </source>
</evidence>
<keyword evidence="1" id="KW-0812">Transmembrane</keyword>
<comment type="caution">
    <text evidence="3">The sequence shown here is derived from an EMBL/GenBank/DDBJ whole genome shotgun (WGS) entry which is preliminary data.</text>
</comment>
<feature type="signal peptide" evidence="2">
    <location>
        <begin position="1"/>
        <end position="25"/>
    </location>
</feature>
<feature type="transmembrane region" description="Helical" evidence="1">
    <location>
        <begin position="133"/>
        <end position="153"/>
    </location>
</feature>
<dbReference type="EMBL" id="JAIHOM010000199">
    <property type="protein sequence ID" value="MCW6038886.1"/>
    <property type="molecule type" value="Genomic_DNA"/>
</dbReference>